<feature type="region of interest" description="Disordered" evidence="1">
    <location>
        <begin position="1"/>
        <end position="23"/>
    </location>
</feature>
<gene>
    <name evidence="2" type="ORF">ILEXP_LOCUS26034</name>
</gene>
<feature type="region of interest" description="Disordered" evidence="1">
    <location>
        <begin position="43"/>
        <end position="66"/>
    </location>
</feature>
<evidence type="ECO:0000256" key="1">
    <source>
        <dbReference type="SAM" id="MobiDB-lite"/>
    </source>
</evidence>
<feature type="non-terminal residue" evidence="2">
    <location>
        <position position="1"/>
    </location>
</feature>
<dbReference type="EMBL" id="CAUOFW020003003">
    <property type="protein sequence ID" value="CAK9157476.1"/>
    <property type="molecule type" value="Genomic_DNA"/>
</dbReference>
<keyword evidence="3" id="KW-1185">Reference proteome</keyword>
<evidence type="ECO:0000313" key="3">
    <source>
        <dbReference type="Proteomes" id="UP001642360"/>
    </source>
</evidence>
<accession>A0ABC8SJX4</accession>
<dbReference type="AlphaFoldDB" id="A0ABC8SJX4"/>
<proteinExistence type="predicted"/>
<evidence type="ECO:0000313" key="2">
    <source>
        <dbReference type="EMBL" id="CAK9157476.1"/>
    </source>
</evidence>
<reference evidence="2 3" key="1">
    <citation type="submission" date="2024-02" db="EMBL/GenBank/DDBJ databases">
        <authorList>
            <person name="Vignale AGUSTIN F."/>
            <person name="Sosa J E."/>
            <person name="Modenutti C."/>
        </authorList>
    </citation>
    <scope>NUCLEOTIDE SEQUENCE [LARGE SCALE GENOMIC DNA]</scope>
</reference>
<comment type="caution">
    <text evidence="2">The sequence shown here is derived from an EMBL/GenBank/DDBJ whole genome shotgun (WGS) entry which is preliminary data.</text>
</comment>
<dbReference type="Proteomes" id="UP001642360">
    <property type="component" value="Unassembled WGS sequence"/>
</dbReference>
<organism evidence="2 3">
    <name type="scientific">Ilex paraguariensis</name>
    <name type="common">yerba mate</name>
    <dbReference type="NCBI Taxonomy" id="185542"/>
    <lineage>
        <taxon>Eukaryota</taxon>
        <taxon>Viridiplantae</taxon>
        <taxon>Streptophyta</taxon>
        <taxon>Embryophyta</taxon>
        <taxon>Tracheophyta</taxon>
        <taxon>Spermatophyta</taxon>
        <taxon>Magnoliopsida</taxon>
        <taxon>eudicotyledons</taxon>
        <taxon>Gunneridae</taxon>
        <taxon>Pentapetalae</taxon>
        <taxon>asterids</taxon>
        <taxon>campanulids</taxon>
        <taxon>Aquifoliales</taxon>
        <taxon>Aquifoliaceae</taxon>
        <taxon>Ilex</taxon>
    </lineage>
</organism>
<feature type="compositionally biased region" description="Polar residues" evidence="1">
    <location>
        <begin position="57"/>
        <end position="66"/>
    </location>
</feature>
<name>A0ABC8SJX4_9AQUA</name>
<protein>
    <submittedName>
        <fullName evidence="2">Uncharacterized protein</fullName>
    </submittedName>
</protein>
<sequence>LGFRRNRTPTRGYKPSHLSRQKESPNCCTGGCMGIFGDCKGPFSPSEVYRSRKSLRTSRQSMPESG</sequence>